<dbReference type="RefSeq" id="XP_066663495.1">
    <property type="nucleotide sequence ID" value="XM_066817803.1"/>
</dbReference>
<gene>
    <name evidence="3" type="ORF">PG997_013489</name>
</gene>
<feature type="region of interest" description="Disordered" evidence="1">
    <location>
        <begin position="258"/>
        <end position="284"/>
    </location>
</feature>
<reference evidence="3 4" key="1">
    <citation type="submission" date="2023-01" db="EMBL/GenBank/DDBJ databases">
        <title>Analysis of 21 Apiospora genomes using comparative genomics revels a genus with tremendous synthesis potential of carbohydrate active enzymes and secondary metabolites.</title>
        <authorList>
            <person name="Sorensen T."/>
        </authorList>
    </citation>
    <scope>NUCLEOTIDE SEQUENCE [LARGE SCALE GENOMIC DNA]</scope>
    <source>
        <strain evidence="3 4">CBS 114990</strain>
    </source>
</reference>
<proteinExistence type="predicted"/>
<dbReference type="Pfam" id="PF20150">
    <property type="entry name" value="2EXR"/>
    <property type="match status" value="1"/>
</dbReference>
<feature type="compositionally biased region" description="Basic and acidic residues" evidence="1">
    <location>
        <begin position="272"/>
        <end position="284"/>
    </location>
</feature>
<accession>A0ABR1V735</accession>
<evidence type="ECO:0000259" key="2">
    <source>
        <dbReference type="Pfam" id="PF20150"/>
    </source>
</evidence>
<sequence>MSSTRSHTTTIDAQDAPLALVPVINSFGLLNRFYQRQRSQYLDLVDSLQSNMERTLTSLFAQAKGPQTFHLFGELPPELRIKIWQEAMPAARTVAVQSPFSRCREAPTSLDGVLTRRDDSETWHSNTQIPALLHVNSEARHEALKHYALALGVGDYAPRIYVDFSRDTLFFGQAELKPECSSLWGSTRDLARVQRLAVVPEGAWRVLRWGKVDLNSLQKMTFVYDTHKLLLGPTPQLVEDVPEEELEELIKRIEDADADEDAMAYPEEEEDRSEKQEPLKMRMQAAREELDTLAMVLPTEWEKEPLVSTATFKKTRGDKWA</sequence>
<evidence type="ECO:0000256" key="1">
    <source>
        <dbReference type="SAM" id="MobiDB-lite"/>
    </source>
</evidence>
<dbReference type="EMBL" id="JAQQWN010000009">
    <property type="protein sequence ID" value="KAK8066742.1"/>
    <property type="molecule type" value="Genomic_DNA"/>
</dbReference>
<keyword evidence="4" id="KW-1185">Reference proteome</keyword>
<dbReference type="PANTHER" id="PTHR35910">
    <property type="entry name" value="2EXR DOMAIN-CONTAINING PROTEIN"/>
    <property type="match status" value="1"/>
</dbReference>
<protein>
    <recommendedName>
        <fullName evidence="2">2EXR domain-containing protein</fullName>
    </recommendedName>
</protein>
<dbReference type="GeneID" id="92050863"/>
<comment type="caution">
    <text evidence="3">The sequence shown here is derived from an EMBL/GenBank/DDBJ whole genome shotgun (WGS) entry which is preliminary data.</text>
</comment>
<evidence type="ECO:0000313" key="4">
    <source>
        <dbReference type="Proteomes" id="UP001433268"/>
    </source>
</evidence>
<dbReference type="InterPro" id="IPR045518">
    <property type="entry name" value="2EXR"/>
</dbReference>
<feature type="compositionally biased region" description="Acidic residues" evidence="1">
    <location>
        <begin position="258"/>
        <end position="271"/>
    </location>
</feature>
<name>A0ABR1V735_9PEZI</name>
<dbReference type="PANTHER" id="PTHR35910:SF6">
    <property type="entry name" value="2EXR DOMAIN-CONTAINING PROTEIN"/>
    <property type="match status" value="1"/>
</dbReference>
<feature type="domain" description="2EXR" evidence="2">
    <location>
        <begin position="69"/>
        <end position="169"/>
    </location>
</feature>
<evidence type="ECO:0000313" key="3">
    <source>
        <dbReference type="EMBL" id="KAK8066742.1"/>
    </source>
</evidence>
<organism evidence="3 4">
    <name type="scientific">Apiospora hydei</name>
    <dbReference type="NCBI Taxonomy" id="1337664"/>
    <lineage>
        <taxon>Eukaryota</taxon>
        <taxon>Fungi</taxon>
        <taxon>Dikarya</taxon>
        <taxon>Ascomycota</taxon>
        <taxon>Pezizomycotina</taxon>
        <taxon>Sordariomycetes</taxon>
        <taxon>Xylariomycetidae</taxon>
        <taxon>Amphisphaeriales</taxon>
        <taxon>Apiosporaceae</taxon>
        <taxon>Apiospora</taxon>
    </lineage>
</organism>
<dbReference type="Proteomes" id="UP001433268">
    <property type="component" value="Unassembled WGS sequence"/>
</dbReference>